<keyword evidence="10 12" id="KW-0472">Membrane</keyword>
<protein>
    <submittedName>
        <fullName evidence="14">Delta-9 acyl-phospholipid desaturase</fullName>
        <ecNumber evidence="14">1.14.19.-</ecNumber>
    </submittedName>
</protein>
<dbReference type="PANTHER" id="PTHR11351">
    <property type="entry name" value="ACYL-COA DESATURASE"/>
    <property type="match status" value="1"/>
</dbReference>
<evidence type="ECO:0000256" key="5">
    <source>
        <dbReference type="ARBA" id="ARBA00022832"/>
    </source>
</evidence>
<dbReference type="PANTHER" id="PTHR11351:SF31">
    <property type="entry name" value="DESATURASE 1, ISOFORM A-RELATED"/>
    <property type="match status" value="1"/>
</dbReference>
<keyword evidence="5" id="KW-0276">Fatty acid metabolism</keyword>
<organism evidence="14">
    <name type="scientific">Solibacter usitatus (strain Ellin6076)</name>
    <dbReference type="NCBI Taxonomy" id="234267"/>
    <lineage>
        <taxon>Bacteria</taxon>
        <taxon>Pseudomonadati</taxon>
        <taxon>Acidobacteriota</taxon>
        <taxon>Terriglobia</taxon>
        <taxon>Bryobacterales</taxon>
        <taxon>Solibacteraceae</taxon>
        <taxon>Candidatus Solibacter</taxon>
    </lineage>
</organism>
<sequence>MKTENVAEIARRQGLNWFTAVVLALLHIGAVAALFMFSWKALAVSVVLYYFATGLGISMGYHRLHTHRSYKVPRWLEYFFAICGTLTLEGGPIFWVATHRVHHQFSDLPGDPHSPRDGAFWSHMGWILWGETNHNNTRMMSKYAPDVAKHKFYTWLNNWHWVPITVLAAILVAWGGLPMFLWAICLRVVFGLHVTWAVNSATHMFGKRRFQTRDDSRNTWWVALFSFGEGWHNNHHAHPTSARHGLAWYEFDPSWLLIKVLKAIGVAKSIKVAHVDSGLAEREAA</sequence>
<feature type="transmembrane region" description="Helical" evidence="12">
    <location>
        <begin position="43"/>
        <end position="64"/>
    </location>
</feature>
<dbReference type="CDD" id="cd03505">
    <property type="entry name" value="Delta9-FADS-like"/>
    <property type="match status" value="1"/>
</dbReference>
<proteinExistence type="inferred from homology"/>
<comment type="subcellular location">
    <subcellularLocation>
        <location evidence="1">Membrane</location>
        <topology evidence="1">Multi-pass membrane protein</topology>
    </subcellularLocation>
</comment>
<comment type="similarity">
    <text evidence="2">Belongs to the fatty acid desaturase type 2 family.</text>
</comment>
<dbReference type="GO" id="GO:0016020">
    <property type="term" value="C:membrane"/>
    <property type="evidence" value="ECO:0007669"/>
    <property type="project" value="UniProtKB-SubCell"/>
</dbReference>
<dbReference type="STRING" id="234267.Acid_2401"/>
<feature type="transmembrane region" description="Helical" evidence="12">
    <location>
        <begin position="76"/>
        <end position="98"/>
    </location>
</feature>
<evidence type="ECO:0000256" key="9">
    <source>
        <dbReference type="ARBA" id="ARBA00023098"/>
    </source>
</evidence>
<keyword evidence="6 12" id="KW-1133">Transmembrane helix</keyword>
<dbReference type="InParanoid" id="Q01N66"/>
<evidence type="ECO:0000256" key="7">
    <source>
        <dbReference type="ARBA" id="ARBA00023002"/>
    </source>
</evidence>
<name>Q01N66_SOLUE</name>
<keyword evidence="11" id="KW-0275">Fatty acid biosynthesis</keyword>
<dbReference type="EC" id="1.14.19.-" evidence="14"/>
<dbReference type="HOGENOM" id="CLU_027359_1_0_0"/>
<evidence type="ECO:0000259" key="13">
    <source>
        <dbReference type="Pfam" id="PF00487"/>
    </source>
</evidence>
<evidence type="ECO:0000313" key="14">
    <source>
        <dbReference type="EMBL" id="ABJ83390.1"/>
    </source>
</evidence>
<dbReference type="GO" id="GO:0016717">
    <property type="term" value="F:oxidoreductase activity, acting on paired donors, with oxidation of a pair of donors resulting in the reduction of molecular oxygen to two molecules of water"/>
    <property type="evidence" value="ECO:0007669"/>
    <property type="project" value="InterPro"/>
</dbReference>
<dbReference type="AlphaFoldDB" id="Q01N66"/>
<dbReference type="GO" id="GO:0006633">
    <property type="term" value="P:fatty acid biosynthetic process"/>
    <property type="evidence" value="ECO:0007669"/>
    <property type="project" value="UniProtKB-KW"/>
</dbReference>
<dbReference type="Pfam" id="PF00487">
    <property type="entry name" value="FA_desaturase"/>
    <property type="match status" value="1"/>
</dbReference>
<dbReference type="KEGG" id="sus:Acid_2401"/>
<keyword evidence="8" id="KW-0408">Iron</keyword>
<evidence type="ECO:0000256" key="11">
    <source>
        <dbReference type="ARBA" id="ARBA00023160"/>
    </source>
</evidence>
<dbReference type="PRINTS" id="PR00075">
    <property type="entry name" value="FACDDSATRASE"/>
</dbReference>
<evidence type="ECO:0000256" key="1">
    <source>
        <dbReference type="ARBA" id="ARBA00004141"/>
    </source>
</evidence>
<keyword evidence="4 12" id="KW-0812">Transmembrane</keyword>
<evidence type="ECO:0000256" key="8">
    <source>
        <dbReference type="ARBA" id="ARBA00023004"/>
    </source>
</evidence>
<keyword evidence="7 14" id="KW-0560">Oxidoreductase</keyword>
<dbReference type="InterPro" id="IPR015876">
    <property type="entry name" value="Acyl-CoA_DS"/>
</dbReference>
<evidence type="ECO:0000256" key="2">
    <source>
        <dbReference type="ARBA" id="ARBA00008749"/>
    </source>
</evidence>
<keyword evidence="3" id="KW-0444">Lipid biosynthesis</keyword>
<accession>Q01N66</accession>
<feature type="domain" description="Fatty acid desaturase" evidence="13">
    <location>
        <begin position="38"/>
        <end position="252"/>
    </location>
</feature>
<evidence type="ECO:0000256" key="4">
    <source>
        <dbReference type="ARBA" id="ARBA00022692"/>
    </source>
</evidence>
<evidence type="ECO:0000256" key="10">
    <source>
        <dbReference type="ARBA" id="ARBA00023136"/>
    </source>
</evidence>
<keyword evidence="9" id="KW-0443">Lipid metabolism</keyword>
<dbReference type="eggNOG" id="COG1398">
    <property type="taxonomic scope" value="Bacteria"/>
</dbReference>
<dbReference type="InterPro" id="IPR005804">
    <property type="entry name" value="FA_desaturase_dom"/>
</dbReference>
<reference evidence="14" key="1">
    <citation type="submission" date="2006-10" db="EMBL/GenBank/DDBJ databases">
        <title>Complete sequence of Solibacter usitatus Ellin6076.</title>
        <authorList>
            <consortium name="US DOE Joint Genome Institute"/>
            <person name="Copeland A."/>
            <person name="Lucas S."/>
            <person name="Lapidus A."/>
            <person name="Barry K."/>
            <person name="Detter J.C."/>
            <person name="Glavina del Rio T."/>
            <person name="Hammon N."/>
            <person name="Israni S."/>
            <person name="Dalin E."/>
            <person name="Tice H."/>
            <person name="Pitluck S."/>
            <person name="Thompson L.S."/>
            <person name="Brettin T."/>
            <person name="Bruce D."/>
            <person name="Han C."/>
            <person name="Tapia R."/>
            <person name="Gilna P."/>
            <person name="Schmutz J."/>
            <person name="Larimer F."/>
            <person name="Land M."/>
            <person name="Hauser L."/>
            <person name="Kyrpides N."/>
            <person name="Mikhailova N."/>
            <person name="Janssen P.H."/>
            <person name="Kuske C.R."/>
            <person name="Richardson P."/>
        </authorList>
    </citation>
    <scope>NUCLEOTIDE SEQUENCE</scope>
    <source>
        <strain evidence="14">Ellin6076</strain>
    </source>
</reference>
<dbReference type="EMBL" id="CP000473">
    <property type="protein sequence ID" value="ABJ83390.1"/>
    <property type="molecule type" value="Genomic_DNA"/>
</dbReference>
<evidence type="ECO:0000256" key="3">
    <source>
        <dbReference type="ARBA" id="ARBA00022516"/>
    </source>
</evidence>
<evidence type="ECO:0000256" key="6">
    <source>
        <dbReference type="ARBA" id="ARBA00022989"/>
    </source>
</evidence>
<gene>
    <name evidence="14" type="ordered locus">Acid_2401</name>
</gene>
<feature type="transmembrane region" description="Helical" evidence="12">
    <location>
        <begin position="15"/>
        <end position="37"/>
    </location>
</feature>
<evidence type="ECO:0000256" key="12">
    <source>
        <dbReference type="SAM" id="Phobius"/>
    </source>
</evidence>